<dbReference type="InterPro" id="IPR002491">
    <property type="entry name" value="ABC_transptr_periplasmic_BD"/>
</dbReference>
<dbReference type="EMBL" id="JXZB01000004">
    <property type="protein sequence ID" value="KIQ61872.1"/>
    <property type="molecule type" value="Genomic_DNA"/>
</dbReference>
<dbReference type="InterPro" id="IPR051313">
    <property type="entry name" value="Bact_iron-sidero_bind"/>
</dbReference>
<evidence type="ECO:0000313" key="8">
    <source>
        <dbReference type="Proteomes" id="UP000032066"/>
    </source>
</evidence>
<dbReference type="PANTHER" id="PTHR30532:SF21">
    <property type="entry name" value="SIDEROPHORE-BINDING LIPOPROTEIN YFIY-RELATED"/>
    <property type="match status" value="1"/>
</dbReference>
<organism evidence="7 8">
    <name type="scientific">Kitasatospora griseola</name>
    <name type="common">Streptomyces griseolosporeus</name>
    <dbReference type="NCBI Taxonomy" id="2064"/>
    <lineage>
        <taxon>Bacteria</taxon>
        <taxon>Bacillati</taxon>
        <taxon>Actinomycetota</taxon>
        <taxon>Actinomycetes</taxon>
        <taxon>Kitasatosporales</taxon>
        <taxon>Streptomycetaceae</taxon>
        <taxon>Kitasatospora</taxon>
    </lineage>
</organism>
<reference evidence="7 8" key="1">
    <citation type="submission" date="2015-02" db="EMBL/GenBank/DDBJ databases">
        <title>Draft genome sequence of Kitasatospora griseola MF730-N6, a bafilomycin, terpentecin and satosporin producer.</title>
        <authorList>
            <person name="Arens J.C."/>
            <person name="Haltli B."/>
            <person name="Kerr R.G."/>
        </authorList>
    </citation>
    <scope>NUCLEOTIDE SEQUENCE [LARGE SCALE GENOMIC DNA]</scope>
    <source>
        <strain evidence="7 8">MF730-N6</strain>
    </source>
</reference>
<evidence type="ECO:0000256" key="2">
    <source>
        <dbReference type="ARBA" id="ARBA00008814"/>
    </source>
</evidence>
<dbReference type="SUPFAM" id="SSF53807">
    <property type="entry name" value="Helical backbone' metal receptor"/>
    <property type="match status" value="1"/>
</dbReference>
<evidence type="ECO:0000256" key="1">
    <source>
        <dbReference type="ARBA" id="ARBA00004196"/>
    </source>
</evidence>
<proteinExistence type="inferred from homology"/>
<feature type="chain" id="PRO_5039069092" evidence="5">
    <location>
        <begin position="22"/>
        <end position="331"/>
    </location>
</feature>
<comment type="similarity">
    <text evidence="2">Belongs to the bacterial solute-binding protein 8 family.</text>
</comment>
<dbReference type="AlphaFoldDB" id="A0A0D0PN01"/>
<dbReference type="CDD" id="cd01146">
    <property type="entry name" value="FhuD"/>
    <property type="match status" value="1"/>
</dbReference>
<name>A0A0D0PN01_KITGR</name>
<dbReference type="RefSeq" id="WP_043913592.1">
    <property type="nucleotide sequence ID" value="NZ_JXZB01000004.1"/>
</dbReference>
<dbReference type="PROSITE" id="PS51257">
    <property type="entry name" value="PROKAR_LIPOPROTEIN"/>
    <property type="match status" value="1"/>
</dbReference>
<dbReference type="PATRIC" id="fig|2064.6.peg.4676"/>
<gene>
    <name evidence="7" type="ORF">TR51_21755</name>
</gene>
<dbReference type="STRING" id="2064.TR51_21755"/>
<dbReference type="Pfam" id="PF01497">
    <property type="entry name" value="Peripla_BP_2"/>
    <property type="match status" value="1"/>
</dbReference>
<sequence>MINRRLPAAVLAAVLSTTLLAACGSNGSSDAKPAASRAAGDSAAVFPRSVKHAMGTAEIKAQPKKVVVLDSGELDDVTLLGIAPVGAVAPHLKTEGGFPAYLKGKVDGAKDVGPMNEPNLELIASLKPDLILTSKVRHQKVYDKLNAIAPTVMAETTGEPWKANLKLYAEALGKDAEAKKALADYEARAAALGEAVKAKYSGKAPTVSVVRFVAGPTRLYQNASFSGVVLKDVGMGRAIQGPDVDKSMLEVGPEQINQADADLVFVTTSDDPTRTKQAEVQQTAVWQGLNAVKNGKVFTVPDETWMSGIGVQAADEMLKDVARAAGVDAPK</sequence>
<feature type="domain" description="Fe/B12 periplasmic-binding" evidence="6">
    <location>
        <begin position="65"/>
        <end position="329"/>
    </location>
</feature>
<protein>
    <submittedName>
        <fullName evidence="7">Iron-siderophore ABC transporter substrate-binding protein</fullName>
    </submittedName>
</protein>
<dbReference type="GO" id="GO:1901678">
    <property type="term" value="P:iron coordination entity transport"/>
    <property type="evidence" value="ECO:0007669"/>
    <property type="project" value="UniProtKB-ARBA"/>
</dbReference>
<evidence type="ECO:0000256" key="5">
    <source>
        <dbReference type="SAM" id="SignalP"/>
    </source>
</evidence>
<dbReference type="PROSITE" id="PS50983">
    <property type="entry name" value="FE_B12_PBP"/>
    <property type="match status" value="1"/>
</dbReference>
<feature type="signal peptide" evidence="5">
    <location>
        <begin position="1"/>
        <end position="21"/>
    </location>
</feature>
<dbReference type="Gene3D" id="3.40.50.1980">
    <property type="entry name" value="Nitrogenase molybdenum iron protein domain"/>
    <property type="match status" value="2"/>
</dbReference>
<evidence type="ECO:0000259" key="6">
    <source>
        <dbReference type="PROSITE" id="PS50983"/>
    </source>
</evidence>
<keyword evidence="8" id="KW-1185">Reference proteome</keyword>
<comment type="subcellular location">
    <subcellularLocation>
        <location evidence="1">Cell envelope</location>
    </subcellularLocation>
</comment>
<dbReference type="GO" id="GO:0030288">
    <property type="term" value="C:outer membrane-bounded periplasmic space"/>
    <property type="evidence" value="ECO:0007669"/>
    <property type="project" value="TreeGrafter"/>
</dbReference>
<evidence type="ECO:0000256" key="3">
    <source>
        <dbReference type="ARBA" id="ARBA00022448"/>
    </source>
</evidence>
<evidence type="ECO:0000313" key="7">
    <source>
        <dbReference type="EMBL" id="KIQ61872.1"/>
    </source>
</evidence>
<keyword evidence="4 5" id="KW-0732">Signal</keyword>
<keyword evidence="3" id="KW-0813">Transport</keyword>
<evidence type="ECO:0000256" key="4">
    <source>
        <dbReference type="ARBA" id="ARBA00022729"/>
    </source>
</evidence>
<dbReference type="Proteomes" id="UP000032066">
    <property type="component" value="Unassembled WGS sequence"/>
</dbReference>
<dbReference type="PANTHER" id="PTHR30532">
    <property type="entry name" value="IRON III DICITRATE-BINDING PERIPLASMIC PROTEIN"/>
    <property type="match status" value="1"/>
</dbReference>
<comment type="caution">
    <text evidence="7">The sequence shown here is derived from an EMBL/GenBank/DDBJ whole genome shotgun (WGS) entry which is preliminary data.</text>
</comment>
<accession>A0A0D0PN01</accession>
<dbReference type="OrthoDB" id="9793175at2"/>